<protein>
    <recommendedName>
        <fullName evidence="4">5-aminolevulic acid synthase</fullName>
    </recommendedName>
</protein>
<dbReference type="AlphaFoldDB" id="A0A1H7NY05"/>
<accession>A0A1H7NY05</accession>
<dbReference type="OrthoDB" id="7658791at2"/>
<gene>
    <name evidence="2" type="ORF">SAMN04488526_2340</name>
</gene>
<feature type="signal peptide" evidence="1">
    <location>
        <begin position="1"/>
        <end position="22"/>
    </location>
</feature>
<dbReference type="EMBL" id="FNZQ01000004">
    <property type="protein sequence ID" value="SEL28134.1"/>
    <property type="molecule type" value="Genomic_DNA"/>
</dbReference>
<organism evidence="2 3">
    <name type="scientific">Jannaschia helgolandensis</name>
    <dbReference type="NCBI Taxonomy" id="188906"/>
    <lineage>
        <taxon>Bacteria</taxon>
        <taxon>Pseudomonadati</taxon>
        <taxon>Pseudomonadota</taxon>
        <taxon>Alphaproteobacteria</taxon>
        <taxon>Rhodobacterales</taxon>
        <taxon>Roseobacteraceae</taxon>
        <taxon>Jannaschia</taxon>
    </lineage>
</organism>
<proteinExistence type="predicted"/>
<evidence type="ECO:0000256" key="1">
    <source>
        <dbReference type="SAM" id="SignalP"/>
    </source>
</evidence>
<reference evidence="2 3" key="1">
    <citation type="submission" date="2016-10" db="EMBL/GenBank/DDBJ databases">
        <authorList>
            <person name="de Groot N.N."/>
        </authorList>
    </citation>
    <scope>NUCLEOTIDE SEQUENCE [LARGE SCALE GENOMIC DNA]</scope>
    <source>
        <strain evidence="2 3">DSM 14858</strain>
    </source>
</reference>
<keyword evidence="3" id="KW-1185">Reference proteome</keyword>
<dbReference type="Proteomes" id="UP000199283">
    <property type="component" value="Unassembled WGS sequence"/>
</dbReference>
<sequence length="188" mass="19513">MIRATLIALLTLSLPAALPAVAQQVPDQATAKRMLFSTRNSQIVITRQPFLSAADLATLQKMPKVAELKYYGALAASPAEGLQSAQTRGAFNFHSIEDARAAALSGCGASCVLVAEIYPRRYQPGRPLTLSQDASRIVKGRDFRRAGANAALAISPATGAWGLGDGGAAATASCAAKGARDCEVAVSR</sequence>
<feature type="chain" id="PRO_5011794648" description="5-aminolevulic acid synthase" evidence="1">
    <location>
        <begin position="23"/>
        <end position="188"/>
    </location>
</feature>
<evidence type="ECO:0000313" key="3">
    <source>
        <dbReference type="Proteomes" id="UP000199283"/>
    </source>
</evidence>
<evidence type="ECO:0008006" key="4">
    <source>
        <dbReference type="Google" id="ProtNLM"/>
    </source>
</evidence>
<keyword evidence="1" id="KW-0732">Signal</keyword>
<name>A0A1H7NY05_9RHOB</name>
<dbReference type="STRING" id="188906.SAMN04488526_2340"/>
<dbReference type="RefSeq" id="WP_092762956.1">
    <property type="nucleotide sequence ID" value="NZ_FNZQ01000004.1"/>
</dbReference>
<evidence type="ECO:0000313" key="2">
    <source>
        <dbReference type="EMBL" id="SEL28134.1"/>
    </source>
</evidence>